<evidence type="ECO:0000256" key="2">
    <source>
        <dbReference type="SAM" id="Phobius"/>
    </source>
</evidence>
<name>A0A9W7EB94_9STRA</name>
<feature type="transmembrane region" description="Helical" evidence="2">
    <location>
        <begin position="72"/>
        <end position="97"/>
    </location>
</feature>
<gene>
    <name evidence="3" type="ORF">TrST_g13244</name>
</gene>
<keyword evidence="2" id="KW-1133">Transmembrane helix</keyword>
<sequence>MRSSSDSHDDDHSSHPSCTANWPGEFACMDLAGITVPLCCTLAGLICFALFFEHVIHHGIHKASHDRFWRNFAAALLAELSMLGLISFTLFFVSQLSDLTDDHVHLIEFVHLTLFLMMVFYYLVTGWIAYSSKKCLSKFGDYEEKVANFDLVECISELKSCKATRAKEWWYIDAPRHLIFGDSELDKRMHLNAYLLTRHFFLVSQGLPPDLPFDYAEYIDRCSSALCVKLVQVGWRTWAGILCITMISTGVTLIIDVSDGSFDQIEEMWADSAAINLNYFWSMFFMGWVLYLVNGLIWAGFERSRASLILLTAKKEAMGDNVRASRFDRSFDAGHFDEEDEYEGHEDDRSEVTESSMYGNMLRSTVSRDWSHGNRHSHHIQQAKDRKENTDAIRQAHMKAKNKEDVKGGHGGMPEPTIAAIQSPPPSNRTSQVSRASRASHRSGTSSKHSDRSHRRTHHNSSTCSGHGSTRGDGPEHGHGGEGGQHRDSLEKTVRPVSHKMCPWVFVDDEWRHCFPLKAPEFPLRTFQGVLMFFSLFLGMGLLIFFHIDPMFMAFSIFQPFLYLYLFGLQQVPFYASLRFFGPTLSKNSLVDDLVFFAQELQLEEYAMMGREESGKKGVGGNSFSTSMRSSTTFVGGKIPGSSISGGSGSEVGGSKPGSERATEQQYAEEEAKENGKIDSEGLLRGWGDAPKSSFAPRMSVRNSQTRISFREPTIIEDEAAEPGALLRGWGGDPTLRGLPSSNPPSQRQSTSSNPRNSAELHRLSLKFEHRHSHLSRDTHLENFYKKREFGGERAGSEGQIKACENTSLNETSRRSMNNLSLFAALRLSESRMSSRTGGSGSNMQPRGAGEAAAAGHEDWKNFSFNGNTDFNVGLGGGVSGVGGDGLLSPLMEDRAREDGWSRDNDSANVLNVSGGSDGFHNYHTSVNLHVDPQVVQREYATQEMLDEVCQLLNTTTTKNFFRIAVMRCTILGFFIFLFLTSSCEVSPTEKLQCTWLDII</sequence>
<feature type="compositionally biased region" description="Basic and acidic residues" evidence="1">
    <location>
        <begin position="473"/>
        <end position="491"/>
    </location>
</feature>
<keyword evidence="4" id="KW-1185">Reference proteome</keyword>
<feature type="compositionally biased region" description="Polar residues" evidence="1">
    <location>
        <begin position="428"/>
        <end position="447"/>
    </location>
</feature>
<evidence type="ECO:0000313" key="4">
    <source>
        <dbReference type="Proteomes" id="UP001165085"/>
    </source>
</evidence>
<feature type="compositionally biased region" description="Polar residues" evidence="1">
    <location>
        <begin position="353"/>
        <end position="368"/>
    </location>
</feature>
<protein>
    <submittedName>
        <fullName evidence="3">Uncharacterized protein</fullName>
    </submittedName>
</protein>
<feature type="compositionally biased region" description="Basic and acidic residues" evidence="1">
    <location>
        <begin position="673"/>
        <end position="682"/>
    </location>
</feature>
<proteinExistence type="predicted"/>
<evidence type="ECO:0000256" key="1">
    <source>
        <dbReference type="SAM" id="MobiDB-lite"/>
    </source>
</evidence>
<evidence type="ECO:0000313" key="3">
    <source>
        <dbReference type="EMBL" id="GMH72348.1"/>
    </source>
</evidence>
<feature type="region of interest" description="Disordered" evidence="1">
    <location>
        <begin position="833"/>
        <end position="855"/>
    </location>
</feature>
<feature type="region of interest" description="Disordered" evidence="1">
    <location>
        <begin position="715"/>
        <end position="759"/>
    </location>
</feature>
<comment type="caution">
    <text evidence="3">The sequence shown here is derived from an EMBL/GenBank/DDBJ whole genome shotgun (WGS) entry which is preliminary data.</text>
</comment>
<feature type="compositionally biased region" description="Gly residues" evidence="1">
    <location>
        <begin position="644"/>
        <end position="656"/>
    </location>
</feature>
<feature type="transmembrane region" description="Helical" evidence="2">
    <location>
        <begin position="527"/>
        <end position="546"/>
    </location>
</feature>
<feature type="compositionally biased region" description="Basic and acidic residues" evidence="1">
    <location>
        <begin position="382"/>
        <end position="391"/>
    </location>
</feature>
<feature type="transmembrane region" description="Helical" evidence="2">
    <location>
        <begin position="238"/>
        <end position="258"/>
    </location>
</feature>
<accession>A0A9W7EB94</accession>
<feature type="transmembrane region" description="Helical" evidence="2">
    <location>
        <begin position="552"/>
        <end position="569"/>
    </location>
</feature>
<feature type="transmembrane region" description="Helical" evidence="2">
    <location>
        <begin position="31"/>
        <end position="52"/>
    </location>
</feature>
<reference evidence="4" key="1">
    <citation type="journal article" date="2023" name="Commun. Biol.">
        <title>Genome analysis of Parmales, the sister group of diatoms, reveals the evolutionary specialization of diatoms from phago-mixotrophs to photoautotrophs.</title>
        <authorList>
            <person name="Ban H."/>
            <person name="Sato S."/>
            <person name="Yoshikawa S."/>
            <person name="Yamada K."/>
            <person name="Nakamura Y."/>
            <person name="Ichinomiya M."/>
            <person name="Sato N."/>
            <person name="Blanc-Mathieu R."/>
            <person name="Endo H."/>
            <person name="Kuwata A."/>
            <person name="Ogata H."/>
        </authorList>
    </citation>
    <scope>NUCLEOTIDE SEQUENCE [LARGE SCALE GENOMIC DNA]</scope>
    <source>
        <strain evidence="4">NIES 3701</strain>
    </source>
</reference>
<dbReference type="AlphaFoldDB" id="A0A9W7EB94"/>
<dbReference type="EMBL" id="BRXY01000156">
    <property type="protein sequence ID" value="GMH72348.1"/>
    <property type="molecule type" value="Genomic_DNA"/>
</dbReference>
<feature type="region of interest" description="Disordered" evidence="1">
    <location>
        <begin position="633"/>
        <end position="700"/>
    </location>
</feature>
<feature type="region of interest" description="Disordered" evidence="1">
    <location>
        <begin position="337"/>
        <end position="491"/>
    </location>
</feature>
<dbReference type="Proteomes" id="UP001165085">
    <property type="component" value="Unassembled WGS sequence"/>
</dbReference>
<feature type="transmembrane region" description="Helical" evidence="2">
    <location>
        <begin position="961"/>
        <end position="980"/>
    </location>
</feature>
<keyword evidence="2" id="KW-0472">Membrane</keyword>
<feature type="transmembrane region" description="Helical" evidence="2">
    <location>
        <begin position="109"/>
        <end position="130"/>
    </location>
</feature>
<dbReference type="OrthoDB" id="194492at2759"/>
<feature type="compositionally biased region" description="Low complexity" evidence="1">
    <location>
        <begin position="633"/>
        <end position="643"/>
    </location>
</feature>
<feature type="transmembrane region" description="Helical" evidence="2">
    <location>
        <begin position="278"/>
        <end position="301"/>
    </location>
</feature>
<keyword evidence="2" id="KW-0812">Transmembrane</keyword>
<organism evidence="3 4">
    <name type="scientific">Triparma strigata</name>
    <dbReference type="NCBI Taxonomy" id="1606541"/>
    <lineage>
        <taxon>Eukaryota</taxon>
        <taxon>Sar</taxon>
        <taxon>Stramenopiles</taxon>
        <taxon>Ochrophyta</taxon>
        <taxon>Bolidophyceae</taxon>
        <taxon>Parmales</taxon>
        <taxon>Triparmaceae</taxon>
        <taxon>Triparma</taxon>
    </lineage>
</organism>
<feature type="compositionally biased region" description="Polar residues" evidence="1">
    <location>
        <begin position="740"/>
        <end position="757"/>
    </location>
</feature>